<proteinExistence type="predicted"/>
<accession>A0A108UCR2</accession>
<sequence length="63" mass="6238">MTGLLCPRPPAAGVPVAAAGRGRGSGFSVGSGWVGSGLEVGFRSGCGRYESGERTSVATLAIR</sequence>
<dbReference type="AlphaFoldDB" id="A0A108UCR2"/>
<dbReference type="EMBL" id="JAJA02000001">
    <property type="protein sequence ID" value="KWS06866.1"/>
    <property type="molecule type" value="Genomic_DNA"/>
</dbReference>
<evidence type="ECO:0000313" key="2">
    <source>
        <dbReference type="Proteomes" id="UP000023435"/>
    </source>
</evidence>
<dbReference type="Proteomes" id="UP000023435">
    <property type="component" value="Unassembled WGS sequence"/>
</dbReference>
<organism evidence="1 2">
    <name type="scientific">Lysobacter capsici AZ78</name>
    <dbReference type="NCBI Taxonomy" id="1444315"/>
    <lineage>
        <taxon>Bacteria</taxon>
        <taxon>Pseudomonadati</taxon>
        <taxon>Pseudomonadota</taxon>
        <taxon>Gammaproteobacteria</taxon>
        <taxon>Lysobacterales</taxon>
        <taxon>Lysobacteraceae</taxon>
        <taxon>Lysobacter</taxon>
    </lineage>
</organism>
<comment type="caution">
    <text evidence="1">The sequence shown here is derived from an EMBL/GenBank/DDBJ whole genome shotgun (WGS) entry which is preliminary data.</text>
</comment>
<evidence type="ECO:0000313" key="1">
    <source>
        <dbReference type="EMBL" id="KWS06866.1"/>
    </source>
</evidence>
<protein>
    <submittedName>
        <fullName evidence="1">Uncharacterized protein</fullName>
    </submittedName>
</protein>
<reference evidence="1 2" key="1">
    <citation type="journal article" date="2014" name="Genome Announc.">
        <title>Draft Genome Sequence of Lysobacter capsici AZ78, a Bacterium Antagonistic to Plant-Pathogenic Oomycetes.</title>
        <authorList>
            <person name="Puopolo G."/>
            <person name="Sonego P."/>
            <person name="Engelen K."/>
            <person name="Pertot I."/>
        </authorList>
    </citation>
    <scope>NUCLEOTIDE SEQUENCE [LARGE SCALE GENOMIC DNA]</scope>
    <source>
        <strain evidence="1 2">AZ78</strain>
    </source>
</reference>
<name>A0A108UCR2_9GAMM</name>
<keyword evidence="2" id="KW-1185">Reference proteome</keyword>
<gene>
    <name evidence="1" type="ORF">AZ78_4426</name>
</gene>